<feature type="region of interest" description="Disordered" evidence="1">
    <location>
        <begin position="523"/>
        <end position="560"/>
    </location>
</feature>
<dbReference type="EMBL" id="JAGEOJ010000005">
    <property type="protein sequence ID" value="MBO2448308.1"/>
    <property type="molecule type" value="Genomic_DNA"/>
</dbReference>
<proteinExistence type="predicted"/>
<evidence type="ECO:0000256" key="1">
    <source>
        <dbReference type="SAM" id="MobiDB-lite"/>
    </source>
</evidence>
<name>A0A939PDX1_9ACTN</name>
<dbReference type="InterPro" id="IPR002035">
    <property type="entry name" value="VWF_A"/>
</dbReference>
<evidence type="ECO:0000313" key="3">
    <source>
        <dbReference type="EMBL" id="MBO2448308.1"/>
    </source>
</evidence>
<dbReference type="Gene3D" id="3.40.50.410">
    <property type="entry name" value="von Willebrand factor, type A domain"/>
    <property type="match status" value="1"/>
</dbReference>
<dbReference type="CDD" id="cd00198">
    <property type="entry name" value="vWFA"/>
    <property type="match status" value="1"/>
</dbReference>
<dbReference type="PROSITE" id="PS50234">
    <property type="entry name" value="VWFA"/>
    <property type="match status" value="1"/>
</dbReference>
<evidence type="ECO:0000259" key="2">
    <source>
        <dbReference type="PROSITE" id="PS50234"/>
    </source>
</evidence>
<dbReference type="AlphaFoldDB" id="A0A939PDX1"/>
<dbReference type="Proteomes" id="UP000669179">
    <property type="component" value="Unassembled WGS sequence"/>
</dbReference>
<dbReference type="RefSeq" id="WP_208255948.1">
    <property type="nucleotide sequence ID" value="NZ_JAGEOJ010000005.1"/>
</dbReference>
<accession>A0A939PDX1</accession>
<dbReference type="SUPFAM" id="SSF53300">
    <property type="entry name" value="vWA-like"/>
    <property type="match status" value="1"/>
</dbReference>
<evidence type="ECO:0000313" key="4">
    <source>
        <dbReference type="Proteomes" id="UP000669179"/>
    </source>
</evidence>
<comment type="caution">
    <text evidence="3">The sequence shown here is derived from an EMBL/GenBank/DDBJ whole genome shotgun (WGS) entry which is preliminary data.</text>
</comment>
<gene>
    <name evidence="3" type="ORF">J4573_14480</name>
</gene>
<sequence>MRHEAGRRRTVLTTAMATAVVAAAIVTGGWSAPRTVPPPSADTSVVTVKTGGDRTGIGAVAPLAGVRLGLYAAEGDTSPVDGTWGVCTSDGDGDCSFTVPDTGGANNGKRFYVKQIAAPAGWYTNPSLRTGPGSGSSSTEQPYVFQTPALQPDTTYHSTKEFMYDTTRGQLTASDGIWQQSRNNPPLPTRCGLDVALVLDLSSSVGSALPNLKKAADKITDGLVGTPSRMALYSFDRGSPSAGTQNHPALSSVSTKAGADAVKARYAGWALGSGTNWDQALWKPAQASQKYELAIVLTDGNPTYYGDLEGSGGTTRISEVENGIFSANALKKKGTRTLALGIGKGATGLTALNLRSISGPTAFGGSNLSAADYFQVDDYEAAGDAIHNLILQQCDTSLSVIKQIVPAGNTGENVSGSENAGAGWTFNATTTTPGVTGVPTSDTTSDDGTGSISFEMNYTGSTTSAGITVGETQHSGHTLVTQGGKNAVCVNLDDGSKVGVTNSGGTAFKVNVPLDAAVSCTIYNRPKKDTPPKPKPPTPKPPKPKPKPRPKPPHGGPVCRTAHANSACAYLPL</sequence>
<reference evidence="3" key="1">
    <citation type="submission" date="2021-03" db="EMBL/GenBank/DDBJ databases">
        <authorList>
            <person name="Kanchanasin P."/>
            <person name="Saeng-In P."/>
            <person name="Phongsopitanun W."/>
            <person name="Yuki M."/>
            <person name="Kudo T."/>
            <person name="Ohkuma M."/>
            <person name="Tanasupawat S."/>
        </authorList>
    </citation>
    <scope>NUCLEOTIDE SEQUENCE</scope>
    <source>
        <strain evidence="3">GKU 128</strain>
    </source>
</reference>
<dbReference type="InterPro" id="IPR036465">
    <property type="entry name" value="vWFA_dom_sf"/>
</dbReference>
<protein>
    <submittedName>
        <fullName evidence="3">VWA domain-containing protein</fullName>
    </submittedName>
</protein>
<keyword evidence="4" id="KW-1185">Reference proteome</keyword>
<feature type="compositionally biased region" description="Basic residues" evidence="1">
    <location>
        <begin position="542"/>
        <end position="552"/>
    </location>
</feature>
<organism evidence="3 4">
    <name type="scientific">Actinomadura barringtoniae</name>
    <dbReference type="NCBI Taxonomy" id="1427535"/>
    <lineage>
        <taxon>Bacteria</taxon>
        <taxon>Bacillati</taxon>
        <taxon>Actinomycetota</taxon>
        <taxon>Actinomycetes</taxon>
        <taxon>Streptosporangiales</taxon>
        <taxon>Thermomonosporaceae</taxon>
        <taxon>Actinomadura</taxon>
    </lineage>
</organism>
<feature type="domain" description="VWFA" evidence="2">
    <location>
        <begin position="194"/>
        <end position="404"/>
    </location>
</feature>